<keyword evidence="2" id="KW-1185">Reference proteome</keyword>
<dbReference type="EMBL" id="KZ678647">
    <property type="protein sequence ID" value="PSR77652.1"/>
    <property type="molecule type" value="Genomic_DNA"/>
</dbReference>
<accession>A0A2T2ZV91</accession>
<dbReference type="AlphaFoldDB" id="A0A2T2ZV91"/>
<evidence type="ECO:0000313" key="2">
    <source>
        <dbReference type="Proteomes" id="UP000241462"/>
    </source>
</evidence>
<organism evidence="1 2">
    <name type="scientific">Coniella lustricola</name>
    <dbReference type="NCBI Taxonomy" id="2025994"/>
    <lineage>
        <taxon>Eukaryota</taxon>
        <taxon>Fungi</taxon>
        <taxon>Dikarya</taxon>
        <taxon>Ascomycota</taxon>
        <taxon>Pezizomycotina</taxon>
        <taxon>Sordariomycetes</taxon>
        <taxon>Sordariomycetidae</taxon>
        <taxon>Diaporthales</taxon>
        <taxon>Schizoparmaceae</taxon>
        <taxon>Coniella</taxon>
    </lineage>
</organism>
<proteinExistence type="predicted"/>
<dbReference type="InParanoid" id="A0A2T2ZV91"/>
<protein>
    <submittedName>
        <fullName evidence="1">Uncharacterized protein</fullName>
    </submittedName>
</protein>
<gene>
    <name evidence="1" type="ORF">BD289DRAFT_445117</name>
</gene>
<name>A0A2T2ZV91_9PEZI</name>
<reference evidence="1 2" key="1">
    <citation type="journal article" date="2018" name="Mycol. Prog.">
        <title>Coniella lustricola, a new species from submerged detritus.</title>
        <authorList>
            <person name="Raudabaugh D.B."/>
            <person name="Iturriaga T."/>
            <person name="Carver A."/>
            <person name="Mondo S."/>
            <person name="Pangilinan J."/>
            <person name="Lipzen A."/>
            <person name="He G."/>
            <person name="Amirebrahimi M."/>
            <person name="Grigoriev I.V."/>
            <person name="Miller A.N."/>
        </authorList>
    </citation>
    <scope>NUCLEOTIDE SEQUENCE [LARGE SCALE GENOMIC DNA]</scope>
    <source>
        <strain evidence="1 2">B22-T-1</strain>
    </source>
</reference>
<dbReference type="Proteomes" id="UP000241462">
    <property type="component" value="Unassembled WGS sequence"/>
</dbReference>
<sequence>MMRSSLMRCANVDGGCHRQGKLSPRAERPRCVVTPSWTLARLVVYEPRAKETCLGG</sequence>
<evidence type="ECO:0000313" key="1">
    <source>
        <dbReference type="EMBL" id="PSR77652.1"/>
    </source>
</evidence>